<dbReference type="Proteomes" id="UP000054988">
    <property type="component" value="Unassembled WGS sequence"/>
</dbReference>
<organism evidence="2 3">
    <name type="scientific">Moniliophthora roreri</name>
    <name type="common">Frosty pod rot fungus</name>
    <name type="synonym">Monilia roreri</name>
    <dbReference type="NCBI Taxonomy" id="221103"/>
    <lineage>
        <taxon>Eukaryota</taxon>
        <taxon>Fungi</taxon>
        <taxon>Dikarya</taxon>
        <taxon>Basidiomycota</taxon>
        <taxon>Agaricomycotina</taxon>
        <taxon>Agaricomycetes</taxon>
        <taxon>Agaricomycetidae</taxon>
        <taxon>Agaricales</taxon>
        <taxon>Marasmiineae</taxon>
        <taxon>Marasmiaceae</taxon>
        <taxon>Moniliophthora</taxon>
    </lineage>
</organism>
<gene>
    <name evidence="2" type="ORF">WG66_3439</name>
</gene>
<feature type="region of interest" description="Disordered" evidence="1">
    <location>
        <begin position="52"/>
        <end position="170"/>
    </location>
</feature>
<evidence type="ECO:0000313" key="2">
    <source>
        <dbReference type="EMBL" id="KTB43981.1"/>
    </source>
</evidence>
<evidence type="ECO:0000256" key="1">
    <source>
        <dbReference type="SAM" id="MobiDB-lite"/>
    </source>
</evidence>
<comment type="caution">
    <text evidence="2">The sequence shown here is derived from an EMBL/GenBank/DDBJ whole genome shotgun (WGS) entry which is preliminary data.</text>
</comment>
<proteinExistence type="predicted"/>
<dbReference type="AlphaFoldDB" id="A0A0W0G619"/>
<feature type="region of interest" description="Disordered" evidence="1">
    <location>
        <begin position="268"/>
        <end position="289"/>
    </location>
</feature>
<reference evidence="2 3" key="1">
    <citation type="submission" date="2015-12" db="EMBL/GenBank/DDBJ databases">
        <title>Draft genome sequence of Moniliophthora roreri, the causal agent of frosty pod rot of cacao.</title>
        <authorList>
            <person name="Aime M.C."/>
            <person name="Diaz-Valderrama J.R."/>
            <person name="Kijpornyongpan T."/>
            <person name="Phillips-Mora W."/>
        </authorList>
    </citation>
    <scope>NUCLEOTIDE SEQUENCE [LARGE SCALE GENOMIC DNA]</scope>
    <source>
        <strain evidence="2 3">MCA 2952</strain>
    </source>
</reference>
<protein>
    <submittedName>
        <fullName evidence="2">Uncharacterized protein</fullName>
    </submittedName>
</protein>
<sequence length="297" mass="32265">MFNAAGTVPEGVCDANPNSPEFWMAHTAYVERIRRATELACVQYDRIPSVPTPSFGLSRPFNRTRQPTALHSPERHASTASSPTSLVYPDPPSPSSDDASDDDSIVIEHIPPSEPSSPPMYATSIGIRTPTPSDSGAEAVESDMESIHSPQIQGCDNCDPPATDPTTRSVWDDDDLVEASSSEPSSSPTNSDDMTDEVFEYLSALCAEWRTTAAENARATVVKYAGWLRLVTSLEIVVSNDGREELLETTLPSAHRLLEMISMGVTPTQNSTEMESNSGTTAATENAEENYEWVYSR</sequence>
<dbReference type="EMBL" id="LATX01001030">
    <property type="protein sequence ID" value="KTB43981.1"/>
    <property type="molecule type" value="Genomic_DNA"/>
</dbReference>
<name>A0A0W0G619_MONRR</name>
<feature type="compositionally biased region" description="Polar residues" evidence="1">
    <location>
        <begin position="268"/>
        <end position="279"/>
    </location>
</feature>
<accession>A0A0W0G619</accession>
<evidence type="ECO:0000313" key="3">
    <source>
        <dbReference type="Proteomes" id="UP000054988"/>
    </source>
</evidence>